<accession>A0AB34PZP4</accession>
<organism evidence="2 3">
    <name type="scientific">Candida albicans P78048</name>
    <dbReference type="NCBI Taxonomy" id="1094989"/>
    <lineage>
        <taxon>Eukaryota</taxon>
        <taxon>Fungi</taxon>
        <taxon>Dikarya</taxon>
        <taxon>Ascomycota</taxon>
        <taxon>Saccharomycotina</taxon>
        <taxon>Pichiomycetes</taxon>
        <taxon>Debaryomycetaceae</taxon>
        <taxon>Candida/Lodderomyces clade</taxon>
        <taxon>Candida</taxon>
    </lineage>
</organism>
<feature type="region of interest" description="Disordered" evidence="1">
    <location>
        <begin position="109"/>
        <end position="182"/>
    </location>
</feature>
<evidence type="ECO:0000313" key="3">
    <source>
        <dbReference type="Proteomes" id="UP000030161"/>
    </source>
</evidence>
<dbReference type="AlphaFoldDB" id="A0AB34PZP4"/>
<dbReference type="PANTHER" id="PTHR48162">
    <property type="entry name" value="YALI0A06930P"/>
    <property type="match status" value="1"/>
</dbReference>
<dbReference type="PANTHER" id="PTHR48162:SF1">
    <property type="entry name" value="RIBOSOMAL L1 DOMAIN-CONTAINING PROTEIN CG13096"/>
    <property type="match status" value="1"/>
</dbReference>
<gene>
    <name evidence="2" type="ORF">MG3_01599</name>
</gene>
<evidence type="ECO:0000256" key="1">
    <source>
        <dbReference type="SAM" id="MobiDB-lite"/>
    </source>
</evidence>
<feature type="compositionally biased region" description="Basic residues" evidence="1">
    <location>
        <begin position="162"/>
        <end position="180"/>
    </location>
</feature>
<dbReference type="EMBL" id="AJIX01000010">
    <property type="protein sequence ID" value="KGR16005.1"/>
    <property type="molecule type" value="Genomic_DNA"/>
</dbReference>
<feature type="region of interest" description="Disordered" evidence="1">
    <location>
        <begin position="466"/>
        <end position="501"/>
    </location>
</feature>
<reference evidence="2 3" key="1">
    <citation type="submission" date="2013-12" db="EMBL/GenBank/DDBJ databases">
        <title>The Genome Sequence of Candida albicans P78048.</title>
        <authorList>
            <consortium name="The Broad Institute Genome Sequencing Platform"/>
            <consortium name="The Broad Institute Genome Sequencing Center for Infectious Disease"/>
            <person name="Cuomo C."/>
            <person name="Bennett R."/>
            <person name="Hirakawa M."/>
            <person name="Noverr M."/>
            <person name="Mitchell A."/>
            <person name="Young S.K."/>
            <person name="Zeng Q."/>
            <person name="Gargeya S."/>
            <person name="Fitzgerald M."/>
            <person name="Abouelleil A."/>
            <person name="Alvarado L."/>
            <person name="Berlin A.M."/>
            <person name="Chapman S.B."/>
            <person name="Dewar J."/>
            <person name="Goldberg J."/>
            <person name="Griggs A."/>
            <person name="Gujja S."/>
            <person name="Hansen M."/>
            <person name="Howarth C."/>
            <person name="Imamovic A."/>
            <person name="Larimer J."/>
            <person name="McCowan C."/>
            <person name="Murphy C."/>
            <person name="Pearson M."/>
            <person name="Priest M."/>
            <person name="Roberts A."/>
            <person name="Saif S."/>
            <person name="Shea T."/>
            <person name="Sykes S."/>
            <person name="Wortman J."/>
            <person name="Nusbaum C."/>
            <person name="Birren B."/>
        </authorList>
    </citation>
    <scope>NUCLEOTIDE SEQUENCE [LARGE SCALE GENOMIC DNA]</scope>
    <source>
        <strain evidence="2 3">P78048</strain>
    </source>
</reference>
<feature type="compositionally biased region" description="Acidic residues" evidence="1">
    <location>
        <begin position="467"/>
        <end position="483"/>
    </location>
</feature>
<feature type="region of interest" description="Disordered" evidence="1">
    <location>
        <begin position="515"/>
        <end position="555"/>
    </location>
</feature>
<name>A0AB34PZP4_CANAX</name>
<proteinExistence type="predicted"/>
<evidence type="ECO:0000313" key="2">
    <source>
        <dbReference type="EMBL" id="KGR16005.1"/>
    </source>
</evidence>
<sequence>MDVRRCRRCKRKRLDDEPDEVRQYKTCAKCRIIERNKKNSRKPLAEETMLYGLKQFREQQSAENYIEEEGLLKDEFFKRYHNKPFNYQEEITKVLNNPNYVPPVLHNHNTDEVVTSSNGNTTGPKYQMTMKTNNTTGVQPPIKSRKQQQQPQPQQQQQQTQQHRHQQHQHQQQTHHHNQLHHQQETVIVDDEEDLYKILSELGNDDNSAKNDSKIIKENLDPYANDNVYDDFQKYLTTILEKLHSDKDIKNLVYLKEFNEVFTTNMSKFDAYTKDRTTLYQSIRLSEKQFRSHLLSNIRAMYIDPIIACLGLLYKQEYTNINEFKSTTSIKCGFSYIAKSAEQDEIKNLKESSIILVYNKKYHLLVIKLNHTSYRPSEIIYPNEFKQKVASVFGLLQMEEYSPESTAIFQNINLDYNAITGGLVYDKLVSVSHTYSEELQKFLKGLDKDVFIADFVNYEKVFKLDEENGVNDDDDDMDVDEEKPENKEEEQPQQQEQEGDVDVKMDVEEDGDHELENDVSQANKNDNESESVGQTEEEEEEEEEEEIQVEEAHVPSDELELALGESLAIENDNESENEINQTTTTFVSNENKEDDNNNDDILTKKESTVEVLDPVFQF</sequence>
<feature type="compositionally biased region" description="Low complexity" evidence="1">
    <location>
        <begin position="147"/>
        <end position="161"/>
    </location>
</feature>
<dbReference type="Proteomes" id="UP000030161">
    <property type="component" value="Unassembled WGS sequence"/>
</dbReference>
<feature type="compositionally biased region" description="Acidic residues" evidence="1">
    <location>
        <begin position="535"/>
        <end position="549"/>
    </location>
</feature>
<feature type="compositionally biased region" description="Polar residues" evidence="1">
    <location>
        <begin position="112"/>
        <end position="138"/>
    </location>
</feature>
<dbReference type="InterPro" id="IPR053110">
    <property type="entry name" value="Ribosomal_L1-TF"/>
</dbReference>
<comment type="caution">
    <text evidence="2">The sequence shown here is derived from an EMBL/GenBank/DDBJ whole genome shotgun (WGS) entry which is preliminary data.</text>
</comment>
<protein>
    <submittedName>
        <fullName evidence="2">Uncharacterized protein</fullName>
    </submittedName>
</protein>